<evidence type="ECO:0000313" key="3">
    <source>
        <dbReference type="Proteomes" id="UP000749646"/>
    </source>
</evidence>
<accession>A0A9P6SNI8</accession>
<feature type="region of interest" description="Disordered" evidence="1">
    <location>
        <begin position="311"/>
        <end position="371"/>
    </location>
</feature>
<organism evidence="2 3">
    <name type="scientific">Modicella reniformis</name>
    <dbReference type="NCBI Taxonomy" id="1440133"/>
    <lineage>
        <taxon>Eukaryota</taxon>
        <taxon>Fungi</taxon>
        <taxon>Fungi incertae sedis</taxon>
        <taxon>Mucoromycota</taxon>
        <taxon>Mortierellomycotina</taxon>
        <taxon>Mortierellomycetes</taxon>
        <taxon>Mortierellales</taxon>
        <taxon>Mortierellaceae</taxon>
        <taxon>Modicella</taxon>
    </lineage>
</organism>
<feature type="compositionally biased region" description="Polar residues" evidence="1">
    <location>
        <begin position="356"/>
        <end position="366"/>
    </location>
</feature>
<dbReference type="AlphaFoldDB" id="A0A9P6SNI8"/>
<keyword evidence="3" id="KW-1185">Reference proteome</keyword>
<feature type="region of interest" description="Disordered" evidence="1">
    <location>
        <begin position="407"/>
        <end position="428"/>
    </location>
</feature>
<sequence length="428" mass="48870">MEDKNIHIGVVHSAIVYESRVAKNWKNACTIFKDYLVPFTNFYQRAAENPGQGFHWRVTLWDALQEDSYPRRVYEDDIRLIRWSISSLVRYAPTVSESRIMFMYLLKLKPPLRTEESINHCLGSLIYHYNQERDLEVQKQGVDFVRIALKRGLGKLDYDTSTRNTNPARNGRDTFLNSVSYRVLKANRIQISDNGLSLELWTNQPARRPQNTPTPQQSQEPQQHSVIQQRPEPQPQPELSQNRQGQPQFNQGQRVDASRFQRERETSSRPTSLQSSHQHQTQRHLMSRPQPSRWQSAPSIQKVMNENNHVGKSLVDSAQTSRDYAARTYGGREDQSARRYSVSGQPPTTGAYRGGSNDTSRNSADGSRSRQHEIGFVPESNSPVIVQALNNLSLNADVAKESVLNKDADSSTTTETTGSPFCERLNRV</sequence>
<dbReference type="EMBL" id="JAAAHW010003555">
    <property type="protein sequence ID" value="KAF9982671.1"/>
    <property type="molecule type" value="Genomic_DNA"/>
</dbReference>
<evidence type="ECO:0000256" key="1">
    <source>
        <dbReference type="SAM" id="MobiDB-lite"/>
    </source>
</evidence>
<dbReference type="Proteomes" id="UP000749646">
    <property type="component" value="Unassembled WGS sequence"/>
</dbReference>
<protein>
    <submittedName>
        <fullName evidence="2">Uncharacterized protein</fullName>
    </submittedName>
</protein>
<feature type="compositionally biased region" description="Polar residues" evidence="1">
    <location>
        <begin position="239"/>
        <end position="253"/>
    </location>
</feature>
<feature type="compositionally biased region" description="Low complexity" evidence="1">
    <location>
        <begin position="205"/>
        <end position="231"/>
    </location>
</feature>
<reference evidence="2" key="1">
    <citation type="journal article" date="2020" name="Fungal Divers.">
        <title>Resolving the Mortierellaceae phylogeny through synthesis of multi-gene phylogenetics and phylogenomics.</title>
        <authorList>
            <person name="Vandepol N."/>
            <person name="Liber J."/>
            <person name="Desiro A."/>
            <person name="Na H."/>
            <person name="Kennedy M."/>
            <person name="Barry K."/>
            <person name="Grigoriev I.V."/>
            <person name="Miller A.N."/>
            <person name="O'Donnell K."/>
            <person name="Stajich J.E."/>
            <person name="Bonito G."/>
        </authorList>
    </citation>
    <scope>NUCLEOTIDE SEQUENCE</scope>
    <source>
        <strain evidence="2">MES-2147</strain>
    </source>
</reference>
<proteinExistence type="predicted"/>
<name>A0A9P6SNI8_9FUNG</name>
<feature type="compositionally biased region" description="Polar residues" evidence="1">
    <location>
        <begin position="410"/>
        <end position="419"/>
    </location>
</feature>
<feature type="compositionally biased region" description="Basic and acidic residues" evidence="1">
    <location>
        <begin position="256"/>
        <end position="267"/>
    </location>
</feature>
<feature type="compositionally biased region" description="Polar residues" evidence="1">
    <location>
        <begin position="311"/>
        <end position="322"/>
    </location>
</feature>
<comment type="caution">
    <text evidence="2">The sequence shown here is derived from an EMBL/GenBank/DDBJ whole genome shotgun (WGS) entry which is preliminary data.</text>
</comment>
<gene>
    <name evidence="2" type="ORF">BGZ65_002599</name>
</gene>
<feature type="region of interest" description="Disordered" evidence="1">
    <location>
        <begin position="205"/>
        <end position="297"/>
    </location>
</feature>
<evidence type="ECO:0000313" key="2">
    <source>
        <dbReference type="EMBL" id="KAF9982671.1"/>
    </source>
</evidence>
<dbReference type="OrthoDB" id="2265579at2759"/>